<evidence type="ECO:0000256" key="7">
    <source>
        <dbReference type="SAM" id="MobiDB-lite"/>
    </source>
</evidence>
<dbReference type="Gene3D" id="1.25.10.10">
    <property type="entry name" value="Leucine-rich Repeat Variant"/>
    <property type="match status" value="2"/>
</dbReference>
<keyword evidence="3" id="KW-0677">Repeat</keyword>
<dbReference type="STRING" id="1169540.A0A0G4GP53"/>
<evidence type="ECO:0000256" key="5">
    <source>
        <dbReference type="PIRNR" id="PIRNR005673"/>
    </source>
</evidence>
<organism evidence="8 9">
    <name type="scientific">Vitrella brassicaformis (strain CCMP3155)</name>
    <dbReference type="NCBI Taxonomy" id="1169540"/>
    <lineage>
        <taxon>Eukaryota</taxon>
        <taxon>Sar</taxon>
        <taxon>Alveolata</taxon>
        <taxon>Colpodellida</taxon>
        <taxon>Vitrellaceae</taxon>
        <taxon>Vitrella</taxon>
    </lineage>
</organism>
<dbReference type="OMA" id="CVEFLDY"/>
<protein>
    <recommendedName>
        <fullName evidence="5">Importin subunit alpha</fullName>
    </recommendedName>
</protein>
<dbReference type="GO" id="GO:0005737">
    <property type="term" value="C:cytoplasm"/>
    <property type="evidence" value="ECO:0007669"/>
    <property type="project" value="InterPro"/>
</dbReference>
<evidence type="ECO:0000256" key="1">
    <source>
        <dbReference type="ARBA" id="ARBA00010394"/>
    </source>
</evidence>
<dbReference type="InterPro" id="IPR011989">
    <property type="entry name" value="ARM-like"/>
</dbReference>
<evidence type="ECO:0000256" key="2">
    <source>
        <dbReference type="ARBA" id="ARBA00022448"/>
    </source>
</evidence>
<dbReference type="GO" id="GO:0006606">
    <property type="term" value="P:protein import into nucleus"/>
    <property type="evidence" value="ECO:0007669"/>
    <property type="project" value="InterPro"/>
</dbReference>
<gene>
    <name evidence="8" type="ORF">Vbra_23073</name>
</gene>
<dbReference type="SUPFAM" id="SSF48371">
    <property type="entry name" value="ARM repeat"/>
    <property type="match status" value="2"/>
</dbReference>
<keyword evidence="4 5" id="KW-0653">Protein transport</keyword>
<keyword evidence="9" id="KW-1185">Reference proteome</keyword>
<dbReference type="AlphaFoldDB" id="A0A0G4GP53"/>
<name>A0A0G4GP53_VITBC</name>
<evidence type="ECO:0000256" key="6">
    <source>
        <dbReference type="PROSITE-ProRule" id="PRU00259"/>
    </source>
</evidence>
<sequence>MIWPDLEQLTIPQLIKRLSSPFSLSKVNALRELHRRLILAKGKKESRAAIDATLIAAVLVRLLKSCWRSTAIEAAKCLAAMAAAEADVVIEAGVVPALQQQLSSPHLDVRVQAACAICTIAIKTHKGRLGVSKTSLLGVISSGICKGDPSIQLIAAMALRLLMCIQWGPAMPGIIDAGVIQPLVAVLTDPARPHLQYEAAWALANIAGHGPFPRDLVLAAGVMEPLLKVLHDSKDMWMLRTATWALSNLSQNPQPPFELVSPAVPVVAELIKTPDQDTEVLRGWCRMLSYFTQEGGDERIGAVVDSGVCGRLVELMRHDSHKVQRHALRTVGGITRGTHEQTQVVIECGAIAALKASLSSPNEDIRKEACFAIFNIMGGTRDQRQAVIDSGMVPQLVFIATTDVPSVKQVALWAVMHGVGRGSQAQVEYLVGCGCVGPLCDLLVDGAQVVILNGALVAINKLLDVGHQVQVRDGLPQNPYRNLIQQADGQRRISQLAHHADGGIRIRSRGLLFLLAADGGDTDTDVGSADSDARGSDWETMSEDSVE</sequence>
<dbReference type="PIRSF" id="PIRSF005673">
    <property type="entry name" value="Importin_alpha"/>
    <property type="match status" value="1"/>
</dbReference>
<dbReference type="InterPro" id="IPR000225">
    <property type="entry name" value="Armadillo"/>
</dbReference>
<dbReference type="PROSITE" id="PS50176">
    <property type="entry name" value="ARM_REPEAT"/>
    <property type="match status" value="2"/>
</dbReference>
<dbReference type="PhylomeDB" id="A0A0G4GP53"/>
<dbReference type="PANTHER" id="PTHR23316">
    <property type="entry name" value="IMPORTIN ALPHA"/>
    <property type="match status" value="1"/>
</dbReference>
<feature type="region of interest" description="Disordered" evidence="7">
    <location>
        <begin position="524"/>
        <end position="547"/>
    </location>
</feature>
<proteinExistence type="inferred from homology"/>
<comment type="similarity">
    <text evidence="1 5">Belongs to the importin alpha family.</text>
</comment>
<keyword evidence="2 5" id="KW-0813">Transport</keyword>
<dbReference type="InterPro" id="IPR016024">
    <property type="entry name" value="ARM-type_fold"/>
</dbReference>
<feature type="repeat" description="ARM" evidence="6">
    <location>
        <begin position="178"/>
        <end position="221"/>
    </location>
</feature>
<dbReference type="OrthoDB" id="29145at2759"/>
<dbReference type="GO" id="GO:0061608">
    <property type="term" value="F:nuclear import signal receptor activity"/>
    <property type="evidence" value="ECO:0007669"/>
    <property type="project" value="InterPro"/>
</dbReference>
<feature type="repeat" description="ARM" evidence="6">
    <location>
        <begin position="221"/>
        <end position="254"/>
    </location>
</feature>
<dbReference type="InParanoid" id="A0A0G4GP53"/>
<evidence type="ECO:0000256" key="3">
    <source>
        <dbReference type="ARBA" id="ARBA00022737"/>
    </source>
</evidence>
<evidence type="ECO:0000313" key="8">
    <source>
        <dbReference type="EMBL" id="CEM32057.1"/>
    </source>
</evidence>
<dbReference type="InterPro" id="IPR024931">
    <property type="entry name" value="Importin_alpha"/>
</dbReference>
<evidence type="ECO:0000313" key="9">
    <source>
        <dbReference type="Proteomes" id="UP000041254"/>
    </source>
</evidence>
<dbReference type="SMART" id="SM00185">
    <property type="entry name" value="ARM"/>
    <property type="match status" value="8"/>
</dbReference>
<dbReference type="Pfam" id="PF00514">
    <property type="entry name" value="Arm"/>
    <property type="match status" value="6"/>
</dbReference>
<dbReference type="EMBL" id="CDMY01000744">
    <property type="protein sequence ID" value="CEM32057.1"/>
    <property type="molecule type" value="Genomic_DNA"/>
</dbReference>
<dbReference type="Proteomes" id="UP000041254">
    <property type="component" value="Unassembled WGS sequence"/>
</dbReference>
<evidence type="ECO:0000256" key="4">
    <source>
        <dbReference type="ARBA" id="ARBA00022927"/>
    </source>
</evidence>
<dbReference type="VEuPathDB" id="CryptoDB:Vbra_23073"/>
<accession>A0A0G4GP53</accession>
<reference evidence="8 9" key="1">
    <citation type="submission" date="2014-11" db="EMBL/GenBank/DDBJ databases">
        <authorList>
            <person name="Zhu J."/>
            <person name="Qi W."/>
            <person name="Song R."/>
        </authorList>
    </citation>
    <scope>NUCLEOTIDE SEQUENCE [LARGE SCALE GENOMIC DNA]</scope>
</reference>